<dbReference type="GO" id="GO:0008962">
    <property type="term" value="F:phosphatidylglycerophosphatase activity"/>
    <property type="evidence" value="ECO:0007669"/>
    <property type="project" value="InterPro"/>
</dbReference>
<evidence type="ECO:0000256" key="1">
    <source>
        <dbReference type="SAM" id="Coils"/>
    </source>
</evidence>
<sequence length="262" mass="31144">MFGKIIDTIYIKYQQSYLQVAKNIIFNKQIINPHLLVDRIDQINYKELERLGIRCIVFDKDNTLTKHLKNGYFDQQIQNKIVNLQKQNSFNGHIYLFSNGLYKLKEENVDQLSKELQNIKILFKDLNGNKINKKPFNFRQIYEYVNYLNQNNSFNLQNTPSNINDSKSQKQQNDNKDSQYDIIQPHQIAFIGDRMFTDVFVSNMNGCFSILTKPFSNENESLGIRFCRLLENFYLDKIFQENRITHNKYKNANIQNLIINKE</sequence>
<dbReference type="InterPro" id="IPR027706">
    <property type="entry name" value="PGP_Pase"/>
</dbReference>
<dbReference type="Proteomes" id="UP000054937">
    <property type="component" value="Unassembled WGS sequence"/>
</dbReference>
<keyword evidence="1" id="KW-0175">Coiled coil</keyword>
<dbReference type="InterPro" id="IPR023214">
    <property type="entry name" value="HAD_sf"/>
</dbReference>
<keyword evidence="4" id="KW-1185">Reference proteome</keyword>
<organism evidence="3 4">
    <name type="scientific">Pseudocohnilembus persalinus</name>
    <name type="common">Ciliate</name>
    <dbReference type="NCBI Taxonomy" id="266149"/>
    <lineage>
        <taxon>Eukaryota</taxon>
        <taxon>Sar</taxon>
        <taxon>Alveolata</taxon>
        <taxon>Ciliophora</taxon>
        <taxon>Intramacronucleata</taxon>
        <taxon>Oligohymenophorea</taxon>
        <taxon>Scuticociliatia</taxon>
        <taxon>Philasterida</taxon>
        <taxon>Pseudocohnilembidae</taxon>
        <taxon>Pseudocohnilembus</taxon>
    </lineage>
</organism>
<reference evidence="3 4" key="1">
    <citation type="journal article" date="2015" name="Sci. Rep.">
        <title>Genome of the facultative scuticociliatosis pathogen Pseudocohnilembus persalinus provides insight into its virulence through horizontal gene transfer.</title>
        <authorList>
            <person name="Xiong J."/>
            <person name="Wang G."/>
            <person name="Cheng J."/>
            <person name="Tian M."/>
            <person name="Pan X."/>
            <person name="Warren A."/>
            <person name="Jiang C."/>
            <person name="Yuan D."/>
            <person name="Miao W."/>
        </authorList>
    </citation>
    <scope>NUCLEOTIDE SEQUENCE [LARGE SCALE GENOMIC DNA]</scope>
    <source>
        <strain evidence="3">36N120E</strain>
    </source>
</reference>
<dbReference type="EMBL" id="LDAU01000120">
    <property type="protein sequence ID" value="KRX04222.1"/>
    <property type="molecule type" value="Genomic_DNA"/>
</dbReference>
<dbReference type="Pfam" id="PF09419">
    <property type="entry name" value="PGP_phosphatase"/>
    <property type="match status" value="2"/>
</dbReference>
<protein>
    <submittedName>
        <fullName evidence="3">HAD-like domain</fullName>
    </submittedName>
</protein>
<dbReference type="InParanoid" id="A0A0V0QPK5"/>
<proteinExistence type="predicted"/>
<dbReference type="InterPro" id="IPR036412">
    <property type="entry name" value="HAD-like_sf"/>
</dbReference>
<accession>A0A0V0QPK5</accession>
<evidence type="ECO:0000313" key="3">
    <source>
        <dbReference type="EMBL" id="KRX04222.1"/>
    </source>
</evidence>
<name>A0A0V0QPK5_PSEPJ</name>
<dbReference type="SUPFAM" id="SSF56784">
    <property type="entry name" value="HAD-like"/>
    <property type="match status" value="1"/>
</dbReference>
<feature type="coiled-coil region" evidence="1">
    <location>
        <begin position="102"/>
        <end position="129"/>
    </location>
</feature>
<dbReference type="OrthoDB" id="198652at2759"/>
<comment type="caution">
    <text evidence="3">The sequence shown here is derived from an EMBL/GenBank/DDBJ whole genome shotgun (WGS) entry which is preliminary data.</text>
</comment>
<gene>
    <name evidence="3" type="ORF">PPERSA_11346</name>
</gene>
<dbReference type="Gene3D" id="3.40.50.1000">
    <property type="entry name" value="HAD superfamily/HAD-like"/>
    <property type="match status" value="1"/>
</dbReference>
<evidence type="ECO:0000313" key="4">
    <source>
        <dbReference type="Proteomes" id="UP000054937"/>
    </source>
</evidence>
<evidence type="ECO:0000256" key="2">
    <source>
        <dbReference type="SAM" id="MobiDB-lite"/>
    </source>
</evidence>
<dbReference type="AlphaFoldDB" id="A0A0V0QPK5"/>
<feature type="region of interest" description="Disordered" evidence="2">
    <location>
        <begin position="156"/>
        <end position="178"/>
    </location>
</feature>
<feature type="compositionally biased region" description="Polar residues" evidence="2">
    <location>
        <begin position="156"/>
        <end position="172"/>
    </location>
</feature>